<name>A0ABU9DNB0_9BACL</name>
<sequence>MTTYWLVPVSLEGPAVIFGSERFQLEPEELRMRFSRSLQGVHPRLLLPFKAHLLLSDAEAEACGTDELPFALGDAVDIVLYAEGKLPKAISEPDSHSAGDLLAHGAWEISHCAGAYLSGLMSPLEAEDKLKLAKEEPGAEAWYAAIRRWLSEGRRVMMLRED</sequence>
<protein>
    <submittedName>
        <fullName evidence="1">Uncharacterized protein</fullName>
    </submittedName>
</protein>
<dbReference type="EMBL" id="JBBPCC010000011">
    <property type="protein sequence ID" value="MEK8129691.1"/>
    <property type="molecule type" value="Genomic_DNA"/>
</dbReference>
<reference evidence="1 2" key="1">
    <citation type="submission" date="2024-04" db="EMBL/GenBank/DDBJ databases">
        <title>draft genome sequnece of Paenibacillus filicis.</title>
        <authorList>
            <person name="Kim D.-U."/>
        </authorList>
    </citation>
    <scope>NUCLEOTIDE SEQUENCE [LARGE SCALE GENOMIC DNA]</scope>
    <source>
        <strain evidence="1 2">KACC14197</strain>
    </source>
</reference>
<dbReference type="Proteomes" id="UP001469365">
    <property type="component" value="Unassembled WGS sequence"/>
</dbReference>
<gene>
    <name evidence="1" type="ORF">WMW72_17435</name>
</gene>
<evidence type="ECO:0000313" key="2">
    <source>
        <dbReference type="Proteomes" id="UP001469365"/>
    </source>
</evidence>
<dbReference type="RefSeq" id="WP_341416809.1">
    <property type="nucleotide sequence ID" value="NZ_JBBPCC010000011.1"/>
</dbReference>
<comment type="caution">
    <text evidence="1">The sequence shown here is derived from an EMBL/GenBank/DDBJ whole genome shotgun (WGS) entry which is preliminary data.</text>
</comment>
<evidence type="ECO:0000313" key="1">
    <source>
        <dbReference type="EMBL" id="MEK8129691.1"/>
    </source>
</evidence>
<organism evidence="1 2">
    <name type="scientific">Paenibacillus filicis</name>
    <dbReference type="NCBI Taxonomy" id="669464"/>
    <lineage>
        <taxon>Bacteria</taxon>
        <taxon>Bacillati</taxon>
        <taxon>Bacillota</taxon>
        <taxon>Bacilli</taxon>
        <taxon>Bacillales</taxon>
        <taxon>Paenibacillaceae</taxon>
        <taxon>Paenibacillus</taxon>
    </lineage>
</organism>
<proteinExistence type="predicted"/>
<keyword evidence="2" id="KW-1185">Reference proteome</keyword>
<accession>A0ABU9DNB0</accession>